<keyword evidence="1" id="KW-0732">Signal</keyword>
<comment type="caution">
    <text evidence="2">The sequence shown here is derived from an EMBL/GenBank/DDBJ whole genome shotgun (WGS) entry which is preliminary data.</text>
</comment>
<dbReference type="AlphaFoldDB" id="A0A3L8PV09"/>
<dbReference type="RefSeq" id="WP_121839517.1">
    <property type="nucleotide sequence ID" value="NZ_ML014791.1"/>
</dbReference>
<name>A0A3L8PV09_9GAMM</name>
<dbReference type="EMBL" id="QZEI01000042">
    <property type="protein sequence ID" value="RLV59144.1"/>
    <property type="molecule type" value="Genomic_DNA"/>
</dbReference>
<feature type="signal peptide" evidence="1">
    <location>
        <begin position="1"/>
        <end position="20"/>
    </location>
</feature>
<feature type="chain" id="PRO_5018258999" evidence="1">
    <location>
        <begin position="21"/>
        <end position="136"/>
    </location>
</feature>
<proteinExistence type="predicted"/>
<keyword evidence="3" id="KW-1185">Reference proteome</keyword>
<organism evidence="2 3">
    <name type="scientific">Parashewanella curva</name>
    <dbReference type="NCBI Taxonomy" id="2338552"/>
    <lineage>
        <taxon>Bacteria</taxon>
        <taxon>Pseudomonadati</taxon>
        <taxon>Pseudomonadota</taxon>
        <taxon>Gammaproteobacteria</taxon>
        <taxon>Alteromonadales</taxon>
        <taxon>Shewanellaceae</taxon>
        <taxon>Parashewanella</taxon>
    </lineage>
</organism>
<protein>
    <submittedName>
        <fullName evidence="2">Uncharacterized protein</fullName>
    </submittedName>
</protein>
<evidence type="ECO:0000313" key="3">
    <source>
        <dbReference type="Proteomes" id="UP000281474"/>
    </source>
</evidence>
<evidence type="ECO:0000256" key="1">
    <source>
        <dbReference type="SAM" id="SignalP"/>
    </source>
</evidence>
<gene>
    <name evidence="2" type="ORF">D5018_13455</name>
</gene>
<dbReference type="Proteomes" id="UP000281474">
    <property type="component" value="Unassembled WGS sequence"/>
</dbReference>
<dbReference type="OrthoDB" id="6400721at2"/>
<accession>A0A3L8PV09</accession>
<evidence type="ECO:0000313" key="2">
    <source>
        <dbReference type="EMBL" id="RLV59144.1"/>
    </source>
</evidence>
<reference evidence="2 3" key="1">
    <citation type="submission" date="2018-09" db="EMBL/GenBank/DDBJ databases">
        <title>Phylogeny of the Shewanellaceae, and recommendation for two new genera, Pseudoshewanella and Parashewanella.</title>
        <authorList>
            <person name="Wang G."/>
        </authorList>
    </citation>
    <scope>NUCLEOTIDE SEQUENCE [LARGE SCALE GENOMIC DNA]</scope>
    <source>
        <strain evidence="2 3">C51</strain>
    </source>
</reference>
<sequence length="136" mass="15490">MQLHQIFLISVMAITPFCYAQTEQAQHNPNVPLTNFANFNSGQEFCDNQQAADPNIKSCIPIYNTNENAYLNFTIKKIVRISTVAPKYVLPVVFYHEKDSFDIKVTNAVENKVIYSGPAYDMVGIICNYTNCKPWK</sequence>